<accession>A0ABD4T3X9</accession>
<dbReference type="SUPFAM" id="SSF51905">
    <property type="entry name" value="FAD/NAD(P)-binding domain"/>
    <property type="match status" value="1"/>
</dbReference>
<keyword evidence="1" id="KW-0560">Oxidoreductase</keyword>
<comment type="caution">
    <text evidence="3">The sequence shown here is derived from an EMBL/GenBank/DDBJ whole genome shotgun (WGS) entry which is preliminary data.</text>
</comment>
<gene>
    <name evidence="3" type="ORF">QQ91_0011140</name>
</gene>
<reference evidence="3 4" key="1">
    <citation type="journal article" date="2015" name="Genome Announc.">
        <title>Draft Genome Sequence of Filamentous Marine Cyanobacterium Lyngbya confervoides Strain BDU141951.</title>
        <authorList>
            <person name="Chandrababunaidu M.M."/>
            <person name="Sen D."/>
            <person name="Tripathy S."/>
        </authorList>
    </citation>
    <scope>NUCLEOTIDE SEQUENCE [LARGE SCALE GENOMIC DNA]</scope>
    <source>
        <strain evidence="3 4">BDU141951</strain>
    </source>
</reference>
<dbReference type="EMBL" id="JTHE03000061">
    <property type="protein sequence ID" value="MCM1983371.1"/>
    <property type="molecule type" value="Genomic_DNA"/>
</dbReference>
<dbReference type="GO" id="GO:0016491">
    <property type="term" value="F:oxidoreductase activity"/>
    <property type="evidence" value="ECO:0007669"/>
    <property type="project" value="UniProtKB-KW"/>
</dbReference>
<dbReference type="Gene3D" id="3.50.50.60">
    <property type="entry name" value="FAD/NAD(P)-binding domain"/>
    <property type="match status" value="1"/>
</dbReference>
<dbReference type="SUPFAM" id="SSF54373">
    <property type="entry name" value="FAD-linked reductases, C-terminal domain"/>
    <property type="match status" value="1"/>
</dbReference>
<dbReference type="Proteomes" id="UP000031561">
    <property type="component" value="Unassembled WGS sequence"/>
</dbReference>
<evidence type="ECO:0000256" key="1">
    <source>
        <dbReference type="ARBA" id="ARBA00023002"/>
    </source>
</evidence>
<name>A0ABD4T3X9_9CYAN</name>
<dbReference type="Pfam" id="PF01266">
    <property type="entry name" value="DAO"/>
    <property type="match status" value="1"/>
</dbReference>
<evidence type="ECO:0000259" key="2">
    <source>
        <dbReference type="Pfam" id="PF01266"/>
    </source>
</evidence>
<organism evidence="3 4">
    <name type="scientific">Lyngbya confervoides BDU141951</name>
    <dbReference type="NCBI Taxonomy" id="1574623"/>
    <lineage>
        <taxon>Bacteria</taxon>
        <taxon>Bacillati</taxon>
        <taxon>Cyanobacteriota</taxon>
        <taxon>Cyanophyceae</taxon>
        <taxon>Oscillatoriophycideae</taxon>
        <taxon>Oscillatoriales</taxon>
        <taxon>Microcoleaceae</taxon>
        <taxon>Lyngbya</taxon>
    </lineage>
</organism>
<dbReference type="InterPro" id="IPR006076">
    <property type="entry name" value="FAD-dep_OxRdtase"/>
</dbReference>
<protein>
    <submittedName>
        <fullName evidence="3">FAD-binding oxidoreductase</fullName>
    </submittedName>
</protein>
<proteinExistence type="predicted"/>
<dbReference type="AlphaFoldDB" id="A0ABD4T3X9"/>
<evidence type="ECO:0000313" key="3">
    <source>
        <dbReference type="EMBL" id="MCM1983371.1"/>
    </source>
</evidence>
<dbReference type="RefSeq" id="WP_166275076.1">
    <property type="nucleotide sequence ID" value="NZ_JTHE03000061.1"/>
</dbReference>
<dbReference type="Gene3D" id="3.30.9.10">
    <property type="entry name" value="D-Amino Acid Oxidase, subunit A, domain 2"/>
    <property type="match status" value="1"/>
</dbReference>
<sequence>MRIGIVGGGVVGAAIAYHLSQNPAYTIQVWEARSPQSFGSTGAALGVLMAVISGKLKGRHVRLRLESIRLFDEWVDCLQTQTQTELPYNRAGIVQLLFDVDQWARWEKTQAARIRKGFELERWTRADLLARYPFLDQARCLQSGSACVGAIYSPSDRQINPVAFTQACRQAAQDNGVQFYYESTIHQLVTHQATVTALRTESLEVPLDLVILAAGLGSTPLTAQLAHPIPLRPVLGQALRLRLLSSAWPLPCPVITGNDVHLVPLTDQELWVGATVEFPAADCAPDNSPQAPVPDVQLLRAVQDQAIALCPSLAASEVVETWSGLRPRPVDRTAPIIEWLSPLDNVLLATGHYRNGVLLAPVTATKVAGLIAQRFS</sequence>
<dbReference type="PANTHER" id="PTHR13847:SF289">
    <property type="entry name" value="GLYCINE OXIDASE"/>
    <property type="match status" value="1"/>
</dbReference>
<dbReference type="PANTHER" id="PTHR13847">
    <property type="entry name" value="SARCOSINE DEHYDROGENASE-RELATED"/>
    <property type="match status" value="1"/>
</dbReference>
<dbReference type="InterPro" id="IPR036188">
    <property type="entry name" value="FAD/NAD-bd_sf"/>
</dbReference>
<feature type="domain" description="FAD dependent oxidoreductase" evidence="2">
    <location>
        <begin position="3"/>
        <end position="368"/>
    </location>
</feature>
<evidence type="ECO:0000313" key="4">
    <source>
        <dbReference type="Proteomes" id="UP000031561"/>
    </source>
</evidence>
<keyword evidence="4" id="KW-1185">Reference proteome</keyword>